<feature type="compositionally biased region" description="Basic and acidic residues" evidence="1">
    <location>
        <begin position="57"/>
        <end position="73"/>
    </location>
</feature>
<accession>A0A9D4HVE3</accession>
<sequence length="126" mass="13387">MGSQGVFTKSSSLEKTWVKATTPEHIGAYFENLEKALALHMLQDRPRYNIDETGISPEHRLPNIKAPTKEKAHSVASSSSATTTVIAAANAAGACIPPTHPTCCNLLMSLSLGHLRGFITASVQAS</sequence>
<evidence type="ECO:0000313" key="2">
    <source>
        <dbReference type="EMBL" id="KAH3736645.1"/>
    </source>
</evidence>
<proteinExistence type="predicted"/>
<reference evidence="2" key="2">
    <citation type="submission" date="2020-11" db="EMBL/GenBank/DDBJ databases">
        <authorList>
            <person name="McCartney M.A."/>
            <person name="Auch B."/>
            <person name="Kono T."/>
            <person name="Mallez S."/>
            <person name="Becker A."/>
            <person name="Gohl D.M."/>
            <person name="Silverstein K.A.T."/>
            <person name="Koren S."/>
            <person name="Bechman K.B."/>
            <person name="Herman A."/>
            <person name="Abrahante J.E."/>
            <person name="Garbe J."/>
        </authorList>
    </citation>
    <scope>NUCLEOTIDE SEQUENCE</scope>
    <source>
        <strain evidence="2">Duluth1</strain>
        <tissue evidence="2">Whole animal</tissue>
    </source>
</reference>
<protein>
    <submittedName>
        <fullName evidence="2">Uncharacterized protein</fullName>
    </submittedName>
</protein>
<evidence type="ECO:0000256" key="1">
    <source>
        <dbReference type="SAM" id="MobiDB-lite"/>
    </source>
</evidence>
<organism evidence="2 3">
    <name type="scientific">Dreissena polymorpha</name>
    <name type="common">Zebra mussel</name>
    <name type="synonym">Mytilus polymorpha</name>
    <dbReference type="NCBI Taxonomy" id="45954"/>
    <lineage>
        <taxon>Eukaryota</taxon>
        <taxon>Metazoa</taxon>
        <taxon>Spiralia</taxon>
        <taxon>Lophotrochozoa</taxon>
        <taxon>Mollusca</taxon>
        <taxon>Bivalvia</taxon>
        <taxon>Autobranchia</taxon>
        <taxon>Heteroconchia</taxon>
        <taxon>Euheterodonta</taxon>
        <taxon>Imparidentia</taxon>
        <taxon>Neoheterodontei</taxon>
        <taxon>Myida</taxon>
        <taxon>Dreissenoidea</taxon>
        <taxon>Dreissenidae</taxon>
        <taxon>Dreissena</taxon>
    </lineage>
</organism>
<gene>
    <name evidence="2" type="ORF">DPMN_043217</name>
</gene>
<comment type="caution">
    <text evidence="2">The sequence shown here is derived from an EMBL/GenBank/DDBJ whole genome shotgun (WGS) entry which is preliminary data.</text>
</comment>
<reference evidence="2" key="1">
    <citation type="journal article" date="2019" name="bioRxiv">
        <title>The Genome of the Zebra Mussel, Dreissena polymorpha: A Resource for Invasive Species Research.</title>
        <authorList>
            <person name="McCartney M.A."/>
            <person name="Auch B."/>
            <person name="Kono T."/>
            <person name="Mallez S."/>
            <person name="Zhang Y."/>
            <person name="Obille A."/>
            <person name="Becker A."/>
            <person name="Abrahante J.E."/>
            <person name="Garbe J."/>
            <person name="Badalamenti J.P."/>
            <person name="Herman A."/>
            <person name="Mangelson H."/>
            <person name="Liachko I."/>
            <person name="Sullivan S."/>
            <person name="Sone E.D."/>
            <person name="Koren S."/>
            <person name="Silverstein K.A.T."/>
            <person name="Beckman K.B."/>
            <person name="Gohl D.M."/>
        </authorList>
    </citation>
    <scope>NUCLEOTIDE SEQUENCE</scope>
    <source>
        <strain evidence="2">Duluth1</strain>
        <tissue evidence="2">Whole animal</tissue>
    </source>
</reference>
<feature type="region of interest" description="Disordered" evidence="1">
    <location>
        <begin position="51"/>
        <end position="77"/>
    </location>
</feature>
<keyword evidence="3" id="KW-1185">Reference proteome</keyword>
<dbReference type="AlphaFoldDB" id="A0A9D4HVE3"/>
<name>A0A9D4HVE3_DREPO</name>
<dbReference type="EMBL" id="JAIWYP010000011">
    <property type="protein sequence ID" value="KAH3736645.1"/>
    <property type="molecule type" value="Genomic_DNA"/>
</dbReference>
<dbReference type="Proteomes" id="UP000828390">
    <property type="component" value="Unassembled WGS sequence"/>
</dbReference>
<evidence type="ECO:0000313" key="3">
    <source>
        <dbReference type="Proteomes" id="UP000828390"/>
    </source>
</evidence>